<organism evidence="1 2">
    <name type="scientific">Necator americanus</name>
    <name type="common">Human hookworm</name>
    <dbReference type="NCBI Taxonomy" id="51031"/>
    <lineage>
        <taxon>Eukaryota</taxon>
        <taxon>Metazoa</taxon>
        <taxon>Ecdysozoa</taxon>
        <taxon>Nematoda</taxon>
        <taxon>Chromadorea</taxon>
        <taxon>Rhabditida</taxon>
        <taxon>Rhabditina</taxon>
        <taxon>Rhabditomorpha</taxon>
        <taxon>Strongyloidea</taxon>
        <taxon>Ancylostomatidae</taxon>
        <taxon>Bunostominae</taxon>
        <taxon>Necator</taxon>
    </lineage>
</organism>
<evidence type="ECO:0000313" key="2">
    <source>
        <dbReference type="Proteomes" id="UP000053676"/>
    </source>
</evidence>
<reference evidence="2" key="1">
    <citation type="journal article" date="2014" name="Nat. Genet.">
        <title>Genome of the human hookworm Necator americanus.</title>
        <authorList>
            <person name="Tang Y.T."/>
            <person name="Gao X."/>
            <person name="Rosa B.A."/>
            <person name="Abubucker S."/>
            <person name="Hallsworth-Pepin K."/>
            <person name="Martin J."/>
            <person name="Tyagi R."/>
            <person name="Heizer E."/>
            <person name="Zhang X."/>
            <person name="Bhonagiri-Palsikar V."/>
            <person name="Minx P."/>
            <person name="Warren W.C."/>
            <person name="Wang Q."/>
            <person name="Zhan B."/>
            <person name="Hotez P.J."/>
            <person name="Sternberg P.W."/>
            <person name="Dougall A."/>
            <person name="Gaze S.T."/>
            <person name="Mulvenna J."/>
            <person name="Sotillo J."/>
            <person name="Ranganathan S."/>
            <person name="Rabelo E.M."/>
            <person name="Wilson R.K."/>
            <person name="Felgner P.L."/>
            <person name="Bethony J."/>
            <person name="Hawdon J.M."/>
            <person name="Gasser R.B."/>
            <person name="Loukas A."/>
            <person name="Mitreva M."/>
        </authorList>
    </citation>
    <scope>NUCLEOTIDE SEQUENCE [LARGE SCALE GENOMIC DNA]</scope>
</reference>
<dbReference type="Proteomes" id="UP000053676">
    <property type="component" value="Unassembled WGS sequence"/>
</dbReference>
<name>W2T5Y6_NECAM</name>
<proteinExistence type="predicted"/>
<dbReference type="Gene3D" id="1.25.10.10">
    <property type="entry name" value="Leucine-rich Repeat Variant"/>
    <property type="match status" value="1"/>
</dbReference>
<accession>W2T5Y6</accession>
<dbReference type="AlphaFoldDB" id="W2T5Y6"/>
<dbReference type="EMBL" id="KI660171">
    <property type="protein sequence ID" value="ETN77430.1"/>
    <property type="molecule type" value="Genomic_DNA"/>
</dbReference>
<gene>
    <name evidence="1" type="ORF">NECAME_11058</name>
</gene>
<dbReference type="InterPro" id="IPR011989">
    <property type="entry name" value="ARM-like"/>
</dbReference>
<dbReference type="OrthoDB" id="5843673at2759"/>
<evidence type="ECO:0008006" key="3">
    <source>
        <dbReference type="Google" id="ProtNLM"/>
    </source>
</evidence>
<keyword evidence="2" id="KW-1185">Reference proteome</keyword>
<feature type="non-terminal residue" evidence="1">
    <location>
        <position position="154"/>
    </location>
</feature>
<protein>
    <recommendedName>
        <fullName evidence="3">HEAT repeat protein</fullName>
    </recommendedName>
</protein>
<dbReference type="STRING" id="51031.W2T5Y6"/>
<evidence type="ECO:0000313" key="1">
    <source>
        <dbReference type="EMBL" id="ETN77430.1"/>
    </source>
</evidence>
<dbReference type="InterPro" id="IPR016024">
    <property type="entry name" value="ARM-type_fold"/>
</dbReference>
<dbReference type="SUPFAM" id="SSF48371">
    <property type="entry name" value="ARM repeat"/>
    <property type="match status" value="1"/>
</dbReference>
<dbReference type="KEGG" id="nai:NECAME_11058"/>
<sequence>MSSLFRRLSDDKVEDKCMDLIVHSLRSDDSSVQSSAVRGLPHVAEFLPSAFITRKLLPAIMCLPPYLHDNVPSSAVRGLPHVAEFLPSAFITRKLLPAIMCLPPYLHDNVPRQLDLLAGLASLSDRCDAASLQQLLSCVSLCSAHHPVIIHAKS</sequence>